<name>A0ABZ2RR83_9BACT</name>
<sequence>MITLYELNSATSEATSEAIRKTIKGGLIASMTMLLIIFIALIVFWIYKKRKNRSLGRGSDFENEVARRIENWSAKQNFFFFGPSIYKYEKNMFEVDGLLLSSRGLIVIEVKSRNGDIEGDYELATWWKINGPSRYEQPNHLRQNDKHIAHFKKILGDKIDMYSFLIYEDFNNQINIKNVPDWAVVFKENEFEEKMTYFKEAVFEKYSEKEIAEIYEKIKKSSTNSVKDRLKFNSYFK</sequence>
<keyword evidence="4" id="KW-1185">Reference proteome</keyword>
<keyword evidence="1" id="KW-0812">Transmembrane</keyword>
<accession>A0ABZ2RR83</accession>
<dbReference type="RefSeq" id="WP_205498354.1">
    <property type="nucleotide sequence ID" value="NZ_CP148066.1"/>
</dbReference>
<keyword evidence="1" id="KW-0472">Membrane</keyword>
<dbReference type="EMBL" id="CP148066">
    <property type="protein sequence ID" value="WXL28160.1"/>
    <property type="molecule type" value="Genomic_DNA"/>
</dbReference>
<dbReference type="Proteomes" id="UP001460679">
    <property type="component" value="Chromosome"/>
</dbReference>
<feature type="domain" description="NERD" evidence="2">
    <location>
        <begin position="57"/>
        <end position="174"/>
    </location>
</feature>
<organism evidence="3 4">
    <name type="scientific">[Mycoplasma] gypis</name>
    <dbReference type="NCBI Taxonomy" id="92404"/>
    <lineage>
        <taxon>Bacteria</taxon>
        <taxon>Bacillati</taxon>
        <taxon>Mycoplasmatota</taxon>
        <taxon>Mycoplasmoidales</taxon>
        <taxon>Metamycoplasmataceae</taxon>
        <taxon>Metamycoplasma</taxon>
    </lineage>
</organism>
<dbReference type="Pfam" id="PF08378">
    <property type="entry name" value="NERD"/>
    <property type="match status" value="1"/>
</dbReference>
<evidence type="ECO:0000313" key="3">
    <source>
        <dbReference type="EMBL" id="WXL28160.1"/>
    </source>
</evidence>
<evidence type="ECO:0000259" key="2">
    <source>
        <dbReference type="PROSITE" id="PS50965"/>
    </source>
</evidence>
<protein>
    <submittedName>
        <fullName evidence="3">Nuclease-related domain-containing protein</fullName>
    </submittedName>
</protein>
<dbReference type="InterPro" id="IPR011528">
    <property type="entry name" value="NERD"/>
</dbReference>
<gene>
    <name evidence="3" type="ORF">WG616_02195</name>
</gene>
<dbReference type="PROSITE" id="PS50965">
    <property type="entry name" value="NERD"/>
    <property type="match status" value="1"/>
</dbReference>
<evidence type="ECO:0000313" key="4">
    <source>
        <dbReference type="Proteomes" id="UP001460679"/>
    </source>
</evidence>
<keyword evidence="1" id="KW-1133">Transmembrane helix</keyword>
<proteinExistence type="predicted"/>
<reference evidence="3" key="1">
    <citation type="submission" date="2024-03" db="EMBL/GenBank/DDBJ databases">
        <title>Complete genome sequence of Mycoplasma gypis type strain B1/T1.</title>
        <authorList>
            <person name="Spergser J."/>
        </authorList>
    </citation>
    <scope>NUCLEOTIDE SEQUENCE [LARGE SCALE GENOMIC DNA]</scope>
    <source>
        <strain evidence="3">B1/T1</strain>
    </source>
</reference>
<evidence type="ECO:0000256" key="1">
    <source>
        <dbReference type="SAM" id="Phobius"/>
    </source>
</evidence>
<feature type="transmembrane region" description="Helical" evidence="1">
    <location>
        <begin position="27"/>
        <end position="47"/>
    </location>
</feature>